<dbReference type="PROSITE" id="PS51257">
    <property type="entry name" value="PROKAR_LIPOPROTEIN"/>
    <property type="match status" value="1"/>
</dbReference>
<dbReference type="RefSeq" id="WP_345331681.1">
    <property type="nucleotide sequence ID" value="NZ_BAABJI010000002.1"/>
</dbReference>
<organism evidence="1 2">
    <name type="scientific">Mucilaginibacter defluvii</name>
    <dbReference type="NCBI Taxonomy" id="1196019"/>
    <lineage>
        <taxon>Bacteria</taxon>
        <taxon>Pseudomonadati</taxon>
        <taxon>Bacteroidota</taxon>
        <taxon>Sphingobacteriia</taxon>
        <taxon>Sphingobacteriales</taxon>
        <taxon>Sphingobacteriaceae</taxon>
        <taxon>Mucilaginibacter</taxon>
    </lineage>
</organism>
<name>A0ABP9FYK8_9SPHI</name>
<accession>A0ABP9FYK8</accession>
<reference evidence="2" key="1">
    <citation type="journal article" date="2019" name="Int. J. Syst. Evol. Microbiol.">
        <title>The Global Catalogue of Microorganisms (GCM) 10K type strain sequencing project: providing services to taxonomists for standard genome sequencing and annotation.</title>
        <authorList>
            <consortium name="The Broad Institute Genomics Platform"/>
            <consortium name="The Broad Institute Genome Sequencing Center for Infectious Disease"/>
            <person name="Wu L."/>
            <person name="Ma J."/>
        </authorList>
    </citation>
    <scope>NUCLEOTIDE SEQUENCE [LARGE SCALE GENOMIC DNA]</scope>
    <source>
        <strain evidence="2">JCM 18283</strain>
    </source>
</reference>
<sequence length="178" mass="20338">MYWYKHIKIFILSASITSGLASCKPDVVAGDNRYFDIKGYFSKEAERLTQLHPHVEKTVKHNKQSESRDLGISSWNDELGLFSGSDINKPAWRNSYKVIKRGNTTVYKAKLPELKTQSITIVNSGNKVQSIDIVNHTSNLLYTSTEKLSYYPDSAYHISKMQHVRLLGVNSYDIDSRF</sequence>
<evidence type="ECO:0000313" key="1">
    <source>
        <dbReference type="EMBL" id="GAA4921254.1"/>
    </source>
</evidence>
<proteinExistence type="predicted"/>
<keyword evidence="2" id="KW-1185">Reference proteome</keyword>
<comment type="caution">
    <text evidence="1">The sequence shown here is derived from an EMBL/GenBank/DDBJ whole genome shotgun (WGS) entry which is preliminary data.</text>
</comment>
<gene>
    <name evidence="1" type="ORF">GCM10023313_26380</name>
</gene>
<dbReference type="EMBL" id="BAABJI010000002">
    <property type="protein sequence ID" value="GAA4921254.1"/>
    <property type="molecule type" value="Genomic_DNA"/>
</dbReference>
<dbReference type="Proteomes" id="UP001501436">
    <property type="component" value="Unassembled WGS sequence"/>
</dbReference>
<protein>
    <submittedName>
        <fullName evidence="1">Uncharacterized protein</fullName>
    </submittedName>
</protein>
<evidence type="ECO:0000313" key="2">
    <source>
        <dbReference type="Proteomes" id="UP001501436"/>
    </source>
</evidence>